<proteinExistence type="predicted"/>
<evidence type="ECO:0000313" key="1">
    <source>
        <dbReference type="EMBL" id="OGY17848.1"/>
    </source>
</evidence>
<protein>
    <submittedName>
        <fullName evidence="1">Uncharacterized protein</fullName>
    </submittedName>
</protein>
<comment type="caution">
    <text evidence="1">The sequence shown here is derived from an EMBL/GenBank/DDBJ whole genome shotgun (WGS) entry which is preliminary data.</text>
</comment>
<evidence type="ECO:0000313" key="2">
    <source>
        <dbReference type="Proteomes" id="UP000179233"/>
    </source>
</evidence>
<organism evidence="1 2">
    <name type="scientific">Candidatus Chisholmbacteria bacterium RIFCSPHIGHO2_01_FULL_52_32</name>
    <dbReference type="NCBI Taxonomy" id="1797591"/>
    <lineage>
        <taxon>Bacteria</taxon>
        <taxon>Candidatus Chisholmiibacteriota</taxon>
    </lineage>
</organism>
<sequence length="117" mass="13424">MKSQLIEKGSMLYLGLIKIEIRRMRMPRFLIEVPHENSKASCDLAVNVFKSTGSHFLTNADFGCPDGIHKAWVTLSAKSKREALYVVPPPFRNKARAIKVRKFALEIFEKTIRPQHK</sequence>
<reference evidence="1 2" key="1">
    <citation type="journal article" date="2016" name="Nat. Commun.">
        <title>Thousands of microbial genomes shed light on interconnected biogeochemical processes in an aquifer system.</title>
        <authorList>
            <person name="Anantharaman K."/>
            <person name="Brown C.T."/>
            <person name="Hug L.A."/>
            <person name="Sharon I."/>
            <person name="Castelle C.J."/>
            <person name="Probst A.J."/>
            <person name="Thomas B.C."/>
            <person name="Singh A."/>
            <person name="Wilkins M.J."/>
            <person name="Karaoz U."/>
            <person name="Brodie E.L."/>
            <person name="Williams K.H."/>
            <person name="Hubbard S.S."/>
            <person name="Banfield J.F."/>
        </authorList>
    </citation>
    <scope>NUCLEOTIDE SEQUENCE [LARGE SCALE GENOMIC DNA]</scope>
</reference>
<gene>
    <name evidence="1" type="ORF">A2786_00810</name>
</gene>
<accession>A0A1G1VR14</accession>
<dbReference type="AlphaFoldDB" id="A0A1G1VR14"/>
<dbReference type="EMBL" id="MHCJ01000006">
    <property type="protein sequence ID" value="OGY17848.1"/>
    <property type="molecule type" value="Genomic_DNA"/>
</dbReference>
<dbReference type="Proteomes" id="UP000179233">
    <property type="component" value="Unassembled WGS sequence"/>
</dbReference>
<name>A0A1G1VR14_9BACT</name>